<feature type="chain" id="PRO_5046465879" description="DUF4783 domain-containing protein" evidence="1">
    <location>
        <begin position="20"/>
        <end position="124"/>
    </location>
</feature>
<dbReference type="RefSeq" id="WP_224459806.1">
    <property type="nucleotide sequence ID" value="NZ_JAIQZE010000001.1"/>
</dbReference>
<protein>
    <recommendedName>
        <fullName evidence="4">DUF4783 domain-containing protein</fullName>
    </recommendedName>
</protein>
<evidence type="ECO:0000313" key="3">
    <source>
        <dbReference type="Proteomes" id="UP001199314"/>
    </source>
</evidence>
<dbReference type="Proteomes" id="UP001199314">
    <property type="component" value="Unassembled WGS sequence"/>
</dbReference>
<dbReference type="EMBL" id="JAIQZE010000001">
    <property type="protein sequence ID" value="MBZ9777423.1"/>
    <property type="molecule type" value="Genomic_DNA"/>
</dbReference>
<comment type="caution">
    <text evidence="2">The sequence shown here is derived from an EMBL/GenBank/DDBJ whole genome shotgun (WGS) entry which is preliminary data.</text>
</comment>
<keyword evidence="1" id="KW-0732">Signal</keyword>
<organism evidence="2 3">
    <name type="scientific">Psychroflexus longus</name>
    <dbReference type="NCBI Taxonomy" id="2873596"/>
    <lineage>
        <taxon>Bacteria</taxon>
        <taxon>Pseudomonadati</taxon>
        <taxon>Bacteroidota</taxon>
        <taxon>Flavobacteriia</taxon>
        <taxon>Flavobacteriales</taxon>
        <taxon>Flavobacteriaceae</taxon>
        <taxon>Psychroflexus</taxon>
    </lineage>
</organism>
<evidence type="ECO:0000256" key="1">
    <source>
        <dbReference type="SAM" id="SignalP"/>
    </source>
</evidence>
<name>A0ABS7XG11_9FLAO</name>
<evidence type="ECO:0000313" key="2">
    <source>
        <dbReference type="EMBL" id="MBZ9777423.1"/>
    </source>
</evidence>
<keyword evidence="3" id="KW-1185">Reference proteome</keyword>
<evidence type="ECO:0008006" key="4">
    <source>
        <dbReference type="Google" id="ProtNLM"/>
    </source>
</evidence>
<sequence length="124" mass="14638">MKKNLLTLLIFIVSTSLFGQVPEQNIDNNKAKANLFEHFYNHQNLEITHILDNDIDFDFLKEIKYTEFTLITENDIDEHESYLLLEQVSMKENVGLIKYAIVRNGEARYKKVSFNLTNYSFLKQ</sequence>
<reference evidence="3" key="1">
    <citation type="submission" date="2023-07" db="EMBL/GenBank/DDBJ databases">
        <title>Novel species isolated from saline lakes on Tibetan Plateau.</title>
        <authorList>
            <person name="Lu H."/>
        </authorList>
    </citation>
    <scope>NUCLEOTIDE SEQUENCE [LARGE SCALE GENOMIC DNA]</scope>
    <source>
        <strain evidence="3">CAK8W</strain>
    </source>
</reference>
<feature type="signal peptide" evidence="1">
    <location>
        <begin position="1"/>
        <end position="19"/>
    </location>
</feature>
<proteinExistence type="predicted"/>
<accession>A0ABS7XG11</accession>
<gene>
    <name evidence="2" type="ORF">LB452_00680</name>
</gene>